<dbReference type="InterPro" id="IPR029058">
    <property type="entry name" value="AB_hydrolase_fold"/>
</dbReference>
<accession>A0A1A5YI66</accession>
<dbReference type="Gene3D" id="3.40.50.1820">
    <property type="entry name" value="alpha/beta hydrolase"/>
    <property type="match status" value="1"/>
</dbReference>
<evidence type="ECO:0000313" key="1">
    <source>
        <dbReference type="EMBL" id="OBR65274.1"/>
    </source>
</evidence>
<comment type="caution">
    <text evidence="1">The sequence shown here is derived from an EMBL/GenBank/DDBJ whole genome shotgun (WGS) entry which is preliminary data.</text>
</comment>
<dbReference type="PANTHER" id="PTHR48098:SF1">
    <property type="entry name" value="DIACYLGLYCEROL ACYLTRANSFERASE_MYCOLYLTRANSFERASE AG85A"/>
    <property type="match status" value="1"/>
</dbReference>
<dbReference type="Pfam" id="PF00756">
    <property type="entry name" value="Esterase"/>
    <property type="match status" value="1"/>
</dbReference>
<dbReference type="OrthoDB" id="9803578at2"/>
<evidence type="ECO:0008006" key="3">
    <source>
        <dbReference type="Google" id="ProtNLM"/>
    </source>
</evidence>
<dbReference type="SUPFAM" id="SSF53474">
    <property type="entry name" value="alpha/beta-Hydrolases"/>
    <property type="match status" value="1"/>
</dbReference>
<protein>
    <recommendedName>
        <fullName evidence="3">Esterase</fullName>
    </recommendedName>
</protein>
<dbReference type="AlphaFoldDB" id="A0A1A5YI66"/>
<dbReference type="InterPro" id="IPR050583">
    <property type="entry name" value="Mycobacterial_A85_antigen"/>
</dbReference>
<sequence>MAVLKMNFLSQSLGMQTNVTVCLPTYSFADSMEGKQVKYVRGMSYQTLYLLHGGSGDDGDYVNFTNIVRYADMHKVAVIMPGVHNSCYTDVEDGAKYYTYVAEELPKLCEAFFPLSLRREDTFVAGLSMGSHGAMKLAMHYPERYAAALMMSGASYRPGVPSMVKTLNGEFDFQHEMKIPVSGSLQAKLVDPAFVHGTVNDVYAAAQRNVEQNKSLPKLFFRVGDSDHALYRTLLAERDLREWGYDTTLEVVTGMGHEWDLWDESLRLAMSEWLPLRREPIYPDDTKE</sequence>
<gene>
    <name evidence="1" type="ORF">A7K91_20030</name>
</gene>
<dbReference type="Proteomes" id="UP000092024">
    <property type="component" value="Unassembled WGS sequence"/>
</dbReference>
<organism evidence="1 2">
    <name type="scientific">Paenibacillus oryzae</name>
    <dbReference type="NCBI Taxonomy" id="1844972"/>
    <lineage>
        <taxon>Bacteria</taxon>
        <taxon>Bacillati</taxon>
        <taxon>Bacillota</taxon>
        <taxon>Bacilli</taxon>
        <taxon>Bacillales</taxon>
        <taxon>Paenibacillaceae</taxon>
        <taxon>Paenibacillus</taxon>
    </lineage>
</organism>
<reference evidence="1 2" key="1">
    <citation type="submission" date="2016-05" db="EMBL/GenBank/DDBJ databases">
        <title>Paenibacillus oryzae. sp. nov., isolated from the rice root.</title>
        <authorList>
            <person name="Zhang J."/>
            <person name="Zhang X."/>
        </authorList>
    </citation>
    <scope>NUCLEOTIDE SEQUENCE [LARGE SCALE GENOMIC DNA]</scope>
    <source>
        <strain evidence="1 2">1DrF-4</strain>
    </source>
</reference>
<proteinExistence type="predicted"/>
<dbReference type="EMBL" id="LYPA01000059">
    <property type="protein sequence ID" value="OBR65274.1"/>
    <property type="molecule type" value="Genomic_DNA"/>
</dbReference>
<dbReference type="STRING" id="1844972.A7K91_20030"/>
<evidence type="ECO:0000313" key="2">
    <source>
        <dbReference type="Proteomes" id="UP000092024"/>
    </source>
</evidence>
<dbReference type="PANTHER" id="PTHR48098">
    <property type="entry name" value="ENTEROCHELIN ESTERASE-RELATED"/>
    <property type="match status" value="1"/>
</dbReference>
<keyword evidence="2" id="KW-1185">Reference proteome</keyword>
<name>A0A1A5YI66_9BACL</name>
<dbReference type="RefSeq" id="WP_068683457.1">
    <property type="nucleotide sequence ID" value="NZ_LYPA01000059.1"/>
</dbReference>
<dbReference type="GO" id="GO:0016747">
    <property type="term" value="F:acyltransferase activity, transferring groups other than amino-acyl groups"/>
    <property type="evidence" value="ECO:0007669"/>
    <property type="project" value="TreeGrafter"/>
</dbReference>
<dbReference type="InterPro" id="IPR000801">
    <property type="entry name" value="Esterase-like"/>
</dbReference>